<dbReference type="SUPFAM" id="SSF51905">
    <property type="entry name" value="FAD/NAD(P)-binding domain"/>
    <property type="match status" value="1"/>
</dbReference>
<dbReference type="InterPro" id="IPR004099">
    <property type="entry name" value="Pyr_nucl-diS_OxRdtase_dimer"/>
</dbReference>
<keyword evidence="4" id="KW-0274">FAD</keyword>
<dbReference type="InterPro" id="IPR016156">
    <property type="entry name" value="FAD/NAD-linked_Rdtase_dimer_sf"/>
</dbReference>
<dbReference type="PROSITE" id="PS50206">
    <property type="entry name" value="RHODANESE_3"/>
    <property type="match status" value="1"/>
</dbReference>
<comment type="cofactor">
    <cofactor evidence="1">
        <name>FAD</name>
        <dbReference type="ChEBI" id="CHEBI:57692"/>
    </cofactor>
</comment>
<evidence type="ECO:0000313" key="8">
    <source>
        <dbReference type="EMBL" id="GAA5518202.1"/>
    </source>
</evidence>
<dbReference type="Pfam" id="PF07992">
    <property type="entry name" value="Pyr_redox_2"/>
    <property type="match status" value="1"/>
</dbReference>
<dbReference type="Pfam" id="PF02852">
    <property type="entry name" value="Pyr_redox_dim"/>
    <property type="match status" value="1"/>
</dbReference>
<dbReference type="RefSeq" id="WP_345378509.1">
    <property type="nucleotide sequence ID" value="NZ_BAABRR010000002.1"/>
</dbReference>
<dbReference type="Pfam" id="PF00581">
    <property type="entry name" value="Rhodanese"/>
    <property type="match status" value="1"/>
</dbReference>
<evidence type="ECO:0000256" key="3">
    <source>
        <dbReference type="ARBA" id="ARBA00022630"/>
    </source>
</evidence>
<reference evidence="8 9" key="1">
    <citation type="submission" date="2024-02" db="EMBL/GenBank/DDBJ databases">
        <title>Lysinimicrobium sediminis NBRC 112286.</title>
        <authorList>
            <person name="Ichikawa N."/>
            <person name="Katano-Makiyama Y."/>
            <person name="Hidaka K."/>
        </authorList>
    </citation>
    <scope>NUCLEOTIDE SEQUENCE [LARGE SCALE GENOMIC DNA]</scope>
    <source>
        <strain evidence="8 9">NBRC 112286</strain>
    </source>
</reference>
<keyword evidence="5" id="KW-0560">Oxidoreductase</keyword>
<comment type="caution">
    <text evidence="8">The sequence shown here is derived from an EMBL/GenBank/DDBJ whole genome shotgun (WGS) entry which is preliminary data.</text>
</comment>
<dbReference type="InterPro" id="IPR036873">
    <property type="entry name" value="Rhodanese-like_dom_sf"/>
</dbReference>
<evidence type="ECO:0000256" key="4">
    <source>
        <dbReference type="ARBA" id="ARBA00022827"/>
    </source>
</evidence>
<keyword evidence="3" id="KW-0285">Flavoprotein</keyword>
<protein>
    <submittedName>
        <fullName evidence="8">Coenzyme A disulfide reductase</fullName>
    </submittedName>
</protein>
<dbReference type="PRINTS" id="PR00411">
    <property type="entry name" value="PNDRDTASEI"/>
</dbReference>
<dbReference type="SUPFAM" id="SSF52821">
    <property type="entry name" value="Rhodanese/Cell cycle control phosphatase"/>
    <property type="match status" value="1"/>
</dbReference>
<dbReference type="SMART" id="SM00450">
    <property type="entry name" value="RHOD"/>
    <property type="match status" value="1"/>
</dbReference>
<sequence>MRIIVIGGVAGGMSAAARARRLNEQAEIIVFEKGKYVSFANCGLPYHVGGEIEQESYLLLHSPASLKAELDLDVRIEHEVIGIDRDAQTVLVATPEGTETFEYDALVMSPGADAILPPIDGMDLPQVTHLRTVDEARELAARASTAKRAVVMGAGFIGLETAEAFRHRGLDVTLVELAPQVLPPLAPEMSALVEKELIAHGVDVRVGVAATGVQANSAAGDSAAGGSAADDAAVTVALSDGSSVPADIVVVSVGVRPNTALAREAGLELDPRGAILVDERQQTSDPHIWAAGDAIAVRHGVTGQVGPVPLAGPANRQGRRAADAIMGRADAAQPVLGTAIVRAFDLTAAMTGASPRMLDQAGIEYFVVHTHPGNHAGYFPGSEVLHLMGVFSPEGTLLGAQAVGPEGVDKRIDVLATALRAGFSADDIAELELAYAPPFGSAKDPINMLGFLAQNVVNGTTKVWTAGDLPWARDNALILDVRSEREYAMGHLPEAINLPHTHIREYIEGVKQLAAGRPVRVLCASGVRSYYAHRVLAQHGFDSATLDGGMFTLVEAVRDLELATGAFQPA</sequence>
<evidence type="ECO:0000256" key="5">
    <source>
        <dbReference type="ARBA" id="ARBA00023002"/>
    </source>
</evidence>
<comment type="similarity">
    <text evidence="2">Belongs to the class-III pyridine nucleotide-disulfide oxidoreductase family.</text>
</comment>
<dbReference type="InterPro" id="IPR036188">
    <property type="entry name" value="FAD/NAD-bd_sf"/>
</dbReference>
<dbReference type="Proteomes" id="UP001426770">
    <property type="component" value="Unassembled WGS sequence"/>
</dbReference>
<dbReference type="PANTHER" id="PTHR43429:SF1">
    <property type="entry name" value="NAD(P)H SULFUR OXIDOREDUCTASE (COA-DEPENDENT)"/>
    <property type="match status" value="1"/>
</dbReference>
<keyword evidence="9" id="KW-1185">Reference proteome</keyword>
<dbReference type="InterPro" id="IPR050260">
    <property type="entry name" value="FAD-bd_OxRdtase"/>
</dbReference>
<keyword evidence="6" id="KW-0676">Redox-active center</keyword>
<dbReference type="EMBL" id="BAABRR010000002">
    <property type="protein sequence ID" value="GAA5518202.1"/>
    <property type="molecule type" value="Genomic_DNA"/>
</dbReference>
<evidence type="ECO:0000256" key="2">
    <source>
        <dbReference type="ARBA" id="ARBA00009130"/>
    </source>
</evidence>
<dbReference type="PANTHER" id="PTHR43429">
    <property type="entry name" value="PYRIDINE NUCLEOTIDE-DISULFIDE OXIDOREDUCTASE DOMAIN-CONTAINING"/>
    <property type="match status" value="1"/>
</dbReference>
<dbReference type="Gene3D" id="3.40.250.10">
    <property type="entry name" value="Rhodanese-like domain"/>
    <property type="match status" value="1"/>
</dbReference>
<evidence type="ECO:0000256" key="1">
    <source>
        <dbReference type="ARBA" id="ARBA00001974"/>
    </source>
</evidence>
<dbReference type="InterPro" id="IPR001763">
    <property type="entry name" value="Rhodanese-like_dom"/>
</dbReference>
<gene>
    <name evidence="8" type="primary">cdr_1</name>
    <name evidence="8" type="ORF">Lsed01_00624</name>
</gene>
<organism evidence="8 9">
    <name type="scientific">Demequina sediminis</name>
    <dbReference type="NCBI Taxonomy" id="1930058"/>
    <lineage>
        <taxon>Bacteria</taxon>
        <taxon>Bacillati</taxon>
        <taxon>Actinomycetota</taxon>
        <taxon>Actinomycetes</taxon>
        <taxon>Micrococcales</taxon>
        <taxon>Demequinaceae</taxon>
        <taxon>Demequina</taxon>
    </lineage>
</organism>
<feature type="domain" description="Rhodanese" evidence="7">
    <location>
        <begin position="472"/>
        <end position="562"/>
    </location>
</feature>
<dbReference type="InterPro" id="IPR023753">
    <property type="entry name" value="FAD/NAD-binding_dom"/>
</dbReference>
<dbReference type="SUPFAM" id="SSF55424">
    <property type="entry name" value="FAD/NAD-linked reductases, dimerisation (C-terminal) domain"/>
    <property type="match status" value="1"/>
</dbReference>
<name>A0ABP9WEC9_9MICO</name>
<evidence type="ECO:0000256" key="6">
    <source>
        <dbReference type="ARBA" id="ARBA00023284"/>
    </source>
</evidence>
<evidence type="ECO:0000313" key="9">
    <source>
        <dbReference type="Proteomes" id="UP001426770"/>
    </source>
</evidence>
<dbReference type="Gene3D" id="3.50.50.60">
    <property type="entry name" value="FAD/NAD(P)-binding domain"/>
    <property type="match status" value="2"/>
</dbReference>
<dbReference type="PRINTS" id="PR00368">
    <property type="entry name" value="FADPNR"/>
</dbReference>
<evidence type="ECO:0000259" key="7">
    <source>
        <dbReference type="PROSITE" id="PS50206"/>
    </source>
</evidence>
<proteinExistence type="inferred from homology"/>
<accession>A0ABP9WEC9</accession>